<feature type="transmembrane region" description="Helical" evidence="1">
    <location>
        <begin position="164"/>
        <end position="184"/>
    </location>
</feature>
<dbReference type="RefSeq" id="WP_337331890.1">
    <property type="nucleotide sequence ID" value="NZ_JBBDGM010000005.1"/>
</dbReference>
<feature type="transmembrane region" description="Helical" evidence="1">
    <location>
        <begin position="380"/>
        <end position="401"/>
    </location>
</feature>
<comment type="caution">
    <text evidence="2">The sequence shown here is derived from an EMBL/GenBank/DDBJ whole genome shotgun (WGS) entry which is preliminary data.</text>
</comment>
<organism evidence="2 3">
    <name type="scientific">Microbacterium bandirmense</name>
    <dbReference type="NCBI Taxonomy" id="3122050"/>
    <lineage>
        <taxon>Bacteria</taxon>
        <taxon>Bacillati</taxon>
        <taxon>Actinomycetota</taxon>
        <taxon>Actinomycetes</taxon>
        <taxon>Micrococcales</taxon>
        <taxon>Microbacteriaceae</taxon>
        <taxon>Microbacterium</taxon>
    </lineage>
</organism>
<reference evidence="2 3" key="1">
    <citation type="submission" date="2024-02" db="EMBL/GenBank/DDBJ databases">
        <authorList>
            <person name="Saticioglu I.B."/>
        </authorList>
    </citation>
    <scope>NUCLEOTIDE SEQUENCE [LARGE SCALE GENOMIC DNA]</scope>
    <source>
        <strain evidence="2 3">Mu-80</strain>
    </source>
</reference>
<evidence type="ECO:0000313" key="3">
    <source>
        <dbReference type="Proteomes" id="UP001371224"/>
    </source>
</evidence>
<name>A0ABU8LA88_9MICO</name>
<evidence type="ECO:0000256" key="1">
    <source>
        <dbReference type="SAM" id="Phobius"/>
    </source>
</evidence>
<sequence length="432" mass="45998">MTEPSAEDAPRVREIRSPGLQIVTALTNVLIGLTLGSVVTFLGVVVLAIVVEETGVLGLLGVGLDFDALFRASMGPVLISWGVMLIAWPTLTVARAFVTLAAVEALIDEHPESVPPRAVRESLKTSPAKTCRDAGTVICWITGIVLALCVLLSIYMAGEDFDSLVISLIITAVVLGLFLVGYAMTAYGRRSAPAQEELIAGLQSAWGWQVPRADAAERALRKTLPVAELPRMLRTGRRGGAWTTVLGWMLGLGTLIFLFGVLLRQPCRNCEQRTFGPTGESLIDSATSLGGGMLTVAGVICAVLWLVVAARRIVIEEVLRRWLVAGGARRVDDERRVAELLNGESAVSLATMTLAGFGTAVLIIAGGIAMVDWEGVDASIALAVGQGMLFASALLGIFAYHREVGLRVLVRERLLPGNAPNAADLTKRRSKR</sequence>
<feature type="transmembrane region" description="Helical" evidence="1">
    <location>
        <begin position="69"/>
        <end position="88"/>
    </location>
</feature>
<dbReference type="EMBL" id="JBBDGM010000005">
    <property type="protein sequence ID" value="MEJ1088224.1"/>
    <property type="molecule type" value="Genomic_DNA"/>
</dbReference>
<feature type="transmembrane region" description="Helical" evidence="1">
    <location>
        <begin position="137"/>
        <end position="158"/>
    </location>
</feature>
<keyword evidence="3" id="KW-1185">Reference proteome</keyword>
<protein>
    <submittedName>
        <fullName evidence="2">Uncharacterized protein</fullName>
    </submittedName>
</protein>
<keyword evidence="1" id="KW-1133">Transmembrane helix</keyword>
<accession>A0ABU8LA88</accession>
<feature type="transmembrane region" description="Helical" evidence="1">
    <location>
        <begin position="241"/>
        <end position="263"/>
    </location>
</feature>
<feature type="transmembrane region" description="Helical" evidence="1">
    <location>
        <begin position="289"/>
        <end position="310"/>
    </location>
</feature>
<dbReference type="Proteomes" id="UP001371224">
    <property type="component" value="Unassembled WGS sequence"/>
</dbReference>
<feature type="transmembrane region" description="Helical" evidence="1">
    <location>
        <begin position="20"/>
        <end position="49"/>
    </location>
</feature>
<evidence type="ECO:0000313" key="2">
    <source>
        <dbReference type="EMBL" id="MEJ1088224.1"/>
    </source>
</evidence>
<proteinExistence type="predicted"/>
<gene>
    <name evidence="2" type="ORF">WDU99_07845</name>
</gene>
<feature type="transmembrane region" description="Helical" evidence="1">
    <location>
        <begin position="346"/>
        <end position="368"/>
    </location>
</feature>
<keyword evidence="1" id="KW-0472">Membrane</keyword>
<keyword evidence="1" id="KW-0812">Transmembrane</keyword>